<feature type="region of interest" description="Disordered" evidence="5">
    <location>
        <begin position="314"/>
        <end position="343"/>
    </location>
</feature>
<feature type="coiled-coil region" evidence="4">
    <location>
        <begin position="656"/>
        <end position="683"/>
    </location>
</feature>
<comment type="subcellular location">
    <subcellularLocation>
        <location evidence="1">Nucleus</location>
    </subcellularLocation>
</comment>
<proteinExistence type="predicted"/>
<accession>A0A1E3Q493</accession>
<feature type="region of interest" description="Disordered" evidence="5">
    <location>
        <begin position="99"/>
        <end position="119"/>
    </location>
</feature>
<dbReference type="GO" id="GO:0003684">
    <property type="term" value="F:damaged DNA binding"/>
    <property type="evidence" value="ECO:0007669"/>
    <property type="project" value="TreeGrafter"/>
</dbReference>
<gene>
    <name evidence="7" type="ORF">LIPSTDRAFT_63775</name>
</gene>
<evidence type="ECO:0000256" key="1">
    <source>
        <dbReference type="ARBA" id="ARBA00004123"/>
    </source>
</evidence>
<reference evidence="7 8" key="1">
    <citation type="journal article" date="2016" name="Proc. Natl. Acad. Sci. U.S.A.">
        <title>Comparative genomics of biotechnologically important yeasts.</title>
        <authorList>
            <person name="Riley R."/>
            <person name="Haridas S."/>
            <person name="Wolfe K.H."/>
            <person name="Lopes M.R."/>
            <person name="Hittinger C.T."/>
            <person name="Goeker M."/>
            <person name="Salamov A.A."/>
            <person name="Wisecaver J.H."/>
            <person name="Long T.M."/>
            <person name="Calvey C.H."/>
            <person name="Aerts A.L."/>
            <person name="Barry K.W."/>
            <person name="Choi C."/>
            <person name="Clum A."/>
            <person name="Coughlan A.Y."/>
            <person name="Deshpande S."/>
            <person name="Douglass A.P."/>
            <person name="Hanson S.J."/>
            <person name="Klenk H.-P."/>
            <person name="LaButti K.M."/>
            <person name="Lapidus A."/>
            <person name="Lindquist E.A."/>
            <person name="Lipzen A.M."/>
            <person name="Meier-Kolthoff J.P."/>
            <person name="Ohm R.A."/>
            <person name="Otillar R.P."/>
            <person name="Pangilinan J.L."/>
            <person name="Peng Y."/>
            <person name="Rokas A."/>
            <person name="Rosa C.A."/>
            <person name="Scheuner C."/>
            <person name="Sibirny A.A."/>
            <person name="Slot J.C."/>
            <person name="Stielow J.B."/>
            <person name="Sun H."/>
            <person name="Kurtzman C.P."/>
            <person name="Blackwell M."/>
            <person name="Grigoriev I.V."/>
            <person name="Jeffries T.W."/>
        </authorList>
    </citation>
    <scope>NUCLEOTIDE SEQUENCE [LARGE SCALE GENOMIC DNA]</scope>
    <source>
        <strain evidence="7 8">NRRL Y-11557</strain>
    </source>
</reference>
<feature type="coiled-coil region" evidence="4">
    <location>
        <begin position="179"/>
        <end position="206"/>
    </location>
</feature>
<feature type="region of interest" description="Disordered" evidence="5">
    <location>
        <begin position="448"/>
        <end position="490"/>
    </location>
</feature>
<feature type="domain" description="DNA endonuclease activator Ctp1 C-terminal" evidence="6">
    <location>
        <begin position="566"/>
        <end position="661"/>
    </location>
</feature>
<dbReference type="Pfam" id="PF08573">
    <property type="entry name" value="SAE2"/>
    <property type="match status" value="1"/>
</dbReference>
<evidence type="ECO:0000256" key="4">
    <source>
        <dbReference type="SAM" id="Coils"/>
    </source>
</evidence>
<dbReference type="AlphaFoldDB" id="A0A1E3Q493"/>
<evidence type="ECO:0000256" key="2">
    <source>
        <dbReference type="ARBA" id="ARBA00022763"/>
    </source>
</evidence>
<dbReference type="PANTHER" id="PTHR15107:SF0">
    <property type="entry name" value="DNA ENDONUCLEASE ACTIVATOR CTP1 C-TERMINAL DOMAIN-CONTAINING PROTEIN"/>
    <property type="match status" value="1"/>
</dbReference>
<feature type="compositionally biased region" description="Polar residues" evidence="5">
    <location>
        <begin position="502"/>
        <end position="511"/>
    </location>
</feature>
<feature type="compositionally biased region" description="Basic and acidic residues" evidence="5">
    <location>
        <begin position="524"/>
        <end position="535"/>
    </location>
</feature>
<feature type="region of interest" description="Disordered" evidence="5">
    <location>
        <begin position="600"/>
        <end position="625"/>
    </location>
</feature>
<dbReference type="InterPro" id="IPR013882">
    <property type="entry name" value="Ctp1_C"/>
</dbReference>
<organism evidence="7 8">
    <name type="scientific">Lipomyces starkeyi NRRL Y-11557</name>
    <dbReference type="NCBI Taxonomy" id="675824"/>
    <lineage>
        <taxon>Eukaryota</taxon>
        <taxon>Fungi</taxon>
        <taxon>Dikarya</taxon>
        <taxon>Ascomycota</taxon>
        <taxon>Saccharomycotina</taxon>
        <taxon>Lipomycetes</taxon>
        <taxon>Lipomycetales</taxon>
        <taxon>Lipomycetaceae</taxon>
        <taxon>Lipomyces</taxon>
    </lineage>
</organism>
<keyword evidence="3" id="KW-0539">Nucleus</keyword>
<feature type="compositionally biased region" description="Low complexity" evidence="5">
    <location>
        <begin position="450"/>
        <end position="468"/>
    </location>
</feature>
<dbReference type="GO" id="GO:0010792">
    <property type="term" value="P:DNA double-strand break processing involved in repair via single-strand annealing"/>
    <property type="evidence" value="ECO:0007669"/>
    <property type="project" value="TreeGrafter"/>
</dbReference>
<dbReference type="GO" id="GO:0005634">
    <property type="term" value="C:nucleus"/>
    <property type="evidence" value="ECO:0007669"/>
    <property type="project" value="UniProtKB-SubCell"/>
</dbReference>
<dbReference type="InterPro" id="IPR033316">
    <property type="entry name" value="RBBP8-like"/>
</dbReference>
<dbReference type="STRING" id="675824.A0A1E3Q493"/>
<protein>
    <recommendedName>
        <fullName evidence="6">DNA endonuclease activator Ctp1 C-terminal domain-containing protein</fullName>
    </recommendedName>
</protein>
<keyword evidence="2" id="KW-0227">DNA damage</keyword>
<feature type="region of interest" description="Disordered" evidence="5">
    <location>
        <begin position="502"/>
        <end position="541"/>
    </location>
</feature>
<dbReference type="PANTHER" id="PTHR15107">
    <property type="entry name" value="RETINOBLASTOMA BINDING PROTEIN 8"/>
    <property type="match status" value="1"/>
</dbReference>
<dbReference type="OrthoDB" id="4097044at2759"/>
<sequence>MPDRELVSSPPTSPKRPALSMSRDEDVLAVGGSSQDSVIPVPGTARADVDFYAARLQDSIIRERKTFDQFQDIWRQQKHGLETEVQYWRKLAEEKMKPQLPSSSLAMLSDPRTPDEAEHDRHLITSLRQELAQCKSALAKAAVNSRSSINRDDEDNDNDDMASEKNVLRVQLAAMQTQMTMLRQQMVDAHRKVADLEKMVATKEAERFKASNAFNTAKAKRQSDLEVIKKWKGELQRRDLYQSHQQRTINSLKAQIKRLLNGQRGNGAGDINIDSHGNQEAKVAIKEERHDHETPLASRPTKQFSIWKYHVRSASEPSDGRPKAWNHATTESVGPAKVKDEKTDVVGESTVLHADKENEPSQPAPERIPRNVSALTEDAMDDDYFELEAQSPEKVQAYKTLRSSQQSNSSQRTPLQDASQTLNHLLAEPPASLPSLDSSVLVTRVRAAKSLSTSSTTTTSPTLLPTSSGKRPRSESPGKRTSASITDQSSCTAHKFRVRVLSSETTATSSPARLAPRTPLISDDVARENKGRDRYSSSMRKPLGEREWTLEDFVINPNYNHNLDYAFHDVVRGRERNCIHGKDCRDCQAFYKLVGPVTPLPSGPKWNDNSPATPSRAEKGTPSGDDAVQKMIATASRHRTLWERPPSPVGFWRSEFPSTQEEIEEKQEARRRYQEKVQERYEEALKNGKYLFKERAFRTLQAPPM</sequence>
<dbReference type="Proteomes" id="UP000094385">
    <property type="component" value="Unassembled WGS sequence"/>
</dbReference>
<name>A0A1E3Q493_LIPST</name>
<evidence type="ECO:0000313" key="7">
    <source>
        <dbReference type="EMBL" id="ODQ72503.1"/>
    </source>
</evidence>
<evidence type="ECO:0000259" key="6">
    <source>
        <dbReference type="Pfam" id="PF08573"/>
    </source>
</evidence>
<feature type="compositionally biased region" description="Polar residues" evidence="5">
    <location>
        <begin position="479"/>
        <end position="490"/>
    </location>
</feature>
<evidence type="ECO:0000256" key="3">
    <source>
        <dbReference type="ARBA" id="ARBA00023242"/>
    </source>
</evidence>
<dbReference type="EMBL" id="KV454295">
    <property type="protein sequence ID" value="ODQ72503.1"/>
    <property type="molecule type" value="Genomic_DNA"/>
</dbReference>
<keyword evidence="4" id="KW-0175">Coiled coil</keyword>
<feature type="region of interest" description="Disordered" evidence="5">
    <location>
        <begin position="1"/>
        <end position="41"/>
    </location>
</feature>
<evidence type="ECO:0000256" key="5">
    <source>
        <dbReference type="SAM" id="MobiDB-lite"/>
    </source>
</evidence>
<evidence type="ECO:0000313" key="8">
    <source>
        <dbReference type="Proteomes" id="UP000094385"/>
    </source>
</evidence>
<keyword evidence="8" id="KW-1185">Reference proteome</keyword>